<feature type="domain" description="Response regulatory" evidence="3">
    <location>
        <begin position="17"/>
        <end position="132"/>
    </location>
</feature>
<dbReference type="Gene3D" id="3.60.40.10">
    <property type="entry name" value="PPM-type phosphatase domain"/>
    <property type="match status" value="1"/>
</dbReference>
<reference evidence="4 5" key="1">
    <citation type="journal article" date="2014" name="Genome Announc.">
        <title>Draft Genome Sequence of the Antitrypanosomally Active Sponge-Associated Bacterium Actinokineospora sp. Strain EG49.</title>
        <authorList>
            <person name="Harjes J."/>
            <person name="Ryu T."/>
            <person name="Abdelmohsen U.R."/>
            <person name="Moitinho-Silva L."/>
            <person name="Horn H."/>
            <person name="Ravasi T."/>
            <person name="Hentschel U."/>
        </authorList>
    </citation>
    <scope>NUCLEOTIDE SEQUENCE [LARGE SCALE GENOMIC DNA]</scope>
    <source>
        <strain evidence="4 5">EG49</strain>
    </source>
</reference>
<dbReference type="InterPro" id="IPR036457">
    <property type="entry name" value="PPM-type-like_dom_sf"/>
</dbReference>
<dbReference type="CDD" id="cd00156">
    <property type="entry name" value="REC"/>
    <property type="match status" value="1"/>
</dbReference>
<dbReference type="PANTHER" id="PTHR43156">
    <property type="entry name" value="STAGE II SPORULATION PROTEIN E-RELATED"/>
    <property type="match status" value="1"/>
</dbReference>
<dbReference type="PATRIC" id="fig|909613.9.peg.2204"/>
<keyword evidence="1" id="KW-0378">Hydrolase</keyword>
<organism evidence="4 5">
    <name type="scientific">Actinokineospora spheciospongiae</name>
    <dbReference type="NCBI Taxonomy" id="909613"/>
    <lineage>
        <taxon>Bacteria</taxon>
        <taxon>Bacillati</taxon>
        <taxon>Actinomycetota</taxon>
        <taxon>Actinomycetes</taxon>
        <taxon>Pseudonocardiales</taxon>
        <taxon>Pseudonocardiaceae</taxon>
        <taxon>Actinokineospora</taxon>
    </lineage>
</organism>
<dbReference type="SMART" id="SM00448">
    <property type="entry name" value="REC"/>
    <property type="match status" value="1"/>
</dbReference>
<dbReference type="SMART" id="SM00331">
    <property type="entry name" value="PP2C_SIG"/>
    <property type="match status" value="1"/>
</dbReference>
<sequence>MEQVEMDAVLATQDLVRVLLVEDDAGDALLVEALLEEAAAPIRLTRAHTVGEAVALLDGQDCVLLDLGLPDASGLQAVRQLEQANGGEVAVVVLTGLADEQQGIAAVAAGAQDYLVKGQVDGDLLTRVIRYAVERVRSDEIQRQLHQERVYASEKARLERGLLPSPVLSDDRLQVVPQYRPGRQRMQLGGDFYDVVQVEDGTVHVMIGDVCGHGPDEAALGVHLRVAWRALVMADRPLDEVLATMQRILLHERHLDGLFATMCVLSIAADRRTAELRLAGHPPPVLLTPGGPGLLSAPIGVPLGVRAKAAWASATVELGDRWSVVLYTDGLIEGRMGDTSERLGVERLAELVGELSSAGPGWRATLLEDLIQRARVLNQGDLVDDVAALLISRVDQDPPPGHGG</sequence>
<name>W7J906_9PSEU</name>
<dbReference type="Gene3D" id="3.40.50.2300">
    <property type="match status" value="1"/>
</dbReference>
<dbReference type="Pfam" id="PF00072">
    <property type="entry name" value="Response_reg"/>
    <property type="match status" value="1"/>
</dbReference>
<dbReference type="GO" id="GO:0000160">
    <property type="term" value="P:phosphorelay signal transduction system"/>
    <property type="evidence" value="ECO:0007669"/>
    <property type="project" value="InterPro"/>
</dbReference>
<dbReference type="GO" id="GO:0016791">
    <property type="term" value="F:phosphatase activity"/>
    <property type="evidence" value="ECO:0007669"/>
    <property type="project" value="TreeGrafter"/>
</dbReference>
<keyword evidence="5" id="KW-1185">Reference proteome</keyword>
<dbReference type="InterPro" id="IPR011006">
    <property type="entry name" value="CheY-like_superfamily"/>
</dbReference>
<dbReference type="PANTHER" id="PTHR43156:SF2">
    <property type="entry name" value="STAGE II SPORULATION PROTEIN E"/>
    <property type="match status" value="1"/>
</dbReference>
<dbReference type="Proteomes" id="UP000019277">
    <property type="component" value="Unassembled WGS sequence"/>
</dbReference>
<keyword evidence="2" id="KW-0597">Phosphoprotein</keyword>
<protein>
    <submittedName>
        <fullName evidence="4">Serine phosphatase RsbU, regulator of sigma subunit</fullName>
    </submittedName>
</protein>
<dbReference type="SUPFAM" id="SSF52172">
    <property type="entry name" value="CheY-like"/>
    <property type="match status" value="1"/>
</dbReference>
<feature type="modified residue" description="4-aspartylphosphate" evidence="2">
    <location>
        <position position="66"/>
    </location>
</feature>
<gene>
    <name evidence="4" type="ORF">UO65_2196</name>
</gene>
<dbReference type="Pfam" id="PF07228">
    <property type="entry name" value="SpoIIE"/>
    <property type="match status" value="1"/>
</dbReference>
<proteinExistence type="predicted"/>
<dbReference type="InterPro" id="IPR001789">
    <property type="entry name" value="Sig_transdc_resp-reg_receiver"/>
</dbReference>
<dbReference type="EMBL" id="AYXG01000077">
    <property type="protein sequence ID" value="EWC62509.1"/>
    <property type="molecule type" value="Genomic_DNA"/>
</dbReference>
<comment type="caution">
    <text evidence="4">The sequence shown here is derived from an EMBL/GenBank/DDBJ whole genome shotgun (WGS) entry which is preliminary data.</text>
</comment>
<evidence type="ECO:0000256" key="2">
    <source>
        <dbReference type="PROSITE-ProRule" id="PRU00169"/>
    </source>
</evidence>
<dbReference type="InterPro" id="IPR001932">
    <property type="entry name" value="PPM-type_phosphatase-like_dom"/>
</dbReference>
<dbReference type="AlphaFoldDB" id="W7J906"/>
<dbReference type="STRING" id="909613.UO65_2196"/>
<dbReference type="eggNOG" id="COG2208">
    <property type="taxonomic scope" value="Bacteria"/>
</dbReference>
<evidence type="ECO:0000256" key="1">
    <source>
        <dbReference type="ARBA" id="ARBA00022801"/>
    </source>
</evidence>
<evidence type="ECO:0000313" key="5">
    <source>
        <dbReference type="Proteomes" id="UP000019277"/>
    </source>
</evidence>
<evidence type="ECO:0000259" key="3">
    <source>
        <dbReference type="PROSITE" id="PS50110"/>
    </source>
</evidence>
<evidence type="ECO:0000313" key="4">
    <source>
        <dbReference type="EMBL" id="EWC62509.1"/>
    </source>
</evidence>
<dbReference type="PROSITE" id="PS50110">
    <property type="entry name" value="RESPONSE_REGULATORY"/>
    <property type="match status" value="1"/>
</dbReference>
<dbReference type="eggNOG" id="COG0745">
    <property type="taxonomic scope" value="Bacteria"/>
</dbReference>
<dbReference type="InterPro" id="IPR052016">
    <property type="entry name" value="Bact_Sigma-Reg"/>
</dbReference>
<accession>W7J906</accession>